<dbReference type="InterPro" id="IPR027393">
    <property type="entry name" value="Virus_scaffolding_prot_C"/>
</dbReference>
<dbReference type="AlphaFoldDB" id="A0A917RZX6"/>
<dbReference type="EMBL" id="BMOK01000003">
    <property type="protein sequence ID" value="GGL47255.1"/>
    <property type="molecule type" value="Genomic_DNA"/>
</dbReference>
<dbReference type="Pfam" id="PF08864">
    <property type="entry name" value="UPF0302"/>
    <property type="match status" value="1"/>
</dbReference>
<dbReference type="SMART" id="SM00914">
    <property type="entry name" value="IDEAL"/>
    <property type="match status" value="1"/>
</dbReference>
<evidence type="ECO:0000313" key="3">
    <source>
        <dbReference type="Proteomes" id="UP000654670"/>
    </source>
</evidence>
<reference evidence="2" key="1">
    <citation type="journal article" date="2014" name="Int. J. Syst. Evol. Microbiol.">
        <title>Complete genome sequence of Corynebacterium casei LMG S-19264T (=DSM 44701T), isolated from a smear-ripened cheese.</title>
        <authorList>
            <consortium name="US DOE Joint Genome Institute (JGI-PGF)"/>
            <person name="Walter F."/>
            <person name="Albersmeier A."/>
            <person name="Kalinowski J."/>
            <person name="Ruckert C."/>
        </authorList>
    </citation>
    <scope>NUCLEOTIDE SEQUENCE</scope>
    <source>
        <strain evidence="2">JCM 15325</strain>
    </source>
</reference>
<name>A0A917RZX6_9BACL</name>
<dbReference type="InterPro" id="IPR011188">
    <property type="entry name" value="UPF0302"/>
</dbReference>
<dbReference type="Proteomes" id="UP000654670">
    <property type="component" value="Unassembled WGS sequence"/>
</dbReference>
<proteinExistence type="predicted"/>
<gene>
    <name evidence="2" type="primary">ypiB</name>
    <name evidence="2" type="ORF">GCM10007968_09160</name>
</gene>
<dbReference type="InterPro" id="IPR038091">
    <property type="entry name" value="UPF0302_N_sf"/>
</dbReference>
<dbReference type="Gene3D" id="3.40.1530.30">
    <property type="entry name" value="Uncharacterised family UPF0302, N-terminal domain"/>
    <property type="match status" value="1"/>
</dbReference>
<reference evidence="2" key="2">
    <citation type="submission" date="2020-09" db="EMBL/GenBank/DDBJ databases">
        <authorList>
            <person name="Sun Q."/>
            <person name="Ohkuma M."/>
        </authorList>
    </citation>
    <scope>NUCLEOTIDE SEQUENCE</scope>
    <source>
        <strain evidence="2">JCM 15325</strain>
    </source>
</reference>
<dbReference type="Gene3D" id="4.10.810.10">
    <property type="entry name" value="Virus Scaffolding Protein, Chain A"/>
    <property type="match status" value="1"/>
</dbReference>
<sequence>MEQIVSNVEKKAFLKWLLERRELKNRETIWLLNYLMSNEKLLGLIHFVDSITGCNRAMTISEKKNGPEDFEYAKATVRTSDPEKAFHDLRLNQDEAVYVKVDLSSARYYPEYFSVLEENPNMDETVHKKYGRAAEDAAGAAERAYTEKKLYEEINDALDRGDAERFYQLTERLRALRS</sequence>
<organism evidence="2 3">
    <name type="scientific">Sporolactobacillus putidus</name>
    <dbReference type="NCBI Taxonomy" id="492735"/>
    <lineage>
        <taxon>Bacteria</taxon>
        <taxon>Bacillati</taxon>
        <taxon>Bacillota</taxon>
        <taxon>Bacilli</taxon>
        <taxon>Bacillales</taxon>
        <taxon>Sporolactobacillaceae</taxon>
        <taxon>Sporolactobacillus</taxon>
    </lineage>
</organism>
<feature type="domain" description="IDEAL" evidence="1">
    <location>
        <begin position="141"/>
        <end position="173"/>
    </location>
</feature>
<evidence type="ECO:0000259" key="1">
    <source>
        <dbReference type="SMART" id="SM00914"/>
    </source>
</evidence>
<protein>
    <submittedName>
        <fullName evidence="2">UPF0302 protein YpiB</fullName>
    </submittedName>
</protein>
<evidence type="ECO:0000313" key="2">
    <source>
        <dbReference type="EMBL" id="GGL47255.1"/>
    </source>
</evidence>
<dbReference type="RefSeq" id="WP_188801907.1">
    <property type="nucleotide sequence ID" value="NZ_BMOK01000003.1"/>
</dbReference>
<dbReference type="InterPro" id="IPR014957">
    <property type="entry name" value="IDEAL_dom"/>
</dbReference>
<dbReference type="PIRSF" id="PIRSF007165">
    <property type="entry name" value="UCP007165"/>
    <property type="match status" value="1"/>
</dbReference>
<keyword evidence="3" id="KW-1185">Reference proteome</keyword>
<dbReference type="Pfam" id="PF08858">
    <property type="entry name" value="IDEAL"/>
    <property type="match status" value="1"/>
</dbReference>
<dbReference type="InterPro" id="IPR014963">
    <property type="entry name" value="UPF0302_N"/>
</dbReference>
<accession>A0A917RZX6</accession>
<comment type="caution">
    <text evidence="2">The sequence shown here is derived from an EMBL/GenBank/DDBJ whole genome shotgun (WGS) entry which is preliminary data.</text>
</comment>